<dbReference type="Proteomes" id="UP000053617">
    <property type="component" value="Unassembled WGS sequence"/>
</dbReference>
<keyword evidence="5" id="KW-1185">Reference proteome</keyword>
<protein>
    <recommendedName>
        <fullName evidence="6">NAD-dependent epimerase/dehydratase domain-containing protein</fullName>
    </recommendedName>
</protein>
<evidence type="ECO:0008006" key="6">
    <source>
        <dbReference type="Google" id="ProtNLM"/>
    </source>
</evidence>
<evidence type="ECO:0000256" key="3">
    <source>
        <dbReference type="SAM" id="MobiDB-lite"/>
    </source>
</evidence>
<dbReference type="RefSeq" id="XP_013272739.1">
    <property type="nucleotide sequence ID" value="XM_013417285.1"/>
</dbReference>
<evidence type="ECO:0000256" key="1">
    <source>
        <dbReference type="ARBA" id="ARBA00023002"/>
    </source>
</evidence>
<evidence type="ECO:0000313" key="5">
    <source>
        <dbReference type="Proteomes" id="UP000053617"/>
    </source>
</evidence>
<dbReference type="OrthoDB" id="2735536at2759"/>
<dbReference type="STRING" id="1442369.A0A0D2H5C0"/>
<gene>
    <name evidence="4" type="ORF">Z518_06475</name>
</gene>
<feature type="region of interest" description="Disordered" evidence="3">
    <location>
        <begin position="1"/>
        <end position="39"/>
    </location>
</feature>
<evidence type="ECO:0000313" key="4">
    <source>
        <dbReference type="EMBL" id="KIX05603.1"/>
    </source>
</evidence>
<reference evidence="4 5" key="1">
    <citation type="submission" date="2015-01" db="EMBL/GenBank/DDBJ databases">
        <title>The Genome Sequence of Rhinocladiella mackenzie CBS 650.93.</title>
        <authorList>
            <consortium name="The Broad Institute Genomics Platform"/>
            <person name="Cuomo C."/>
            <person name="de Hoog S."/>
            <person name="Gorbushina A."/>
            <person name="Stielow B."/>
            <person name="Teixiera M."/>
            <person name="Abouelleil A."/>
            <person name="Chapman S.B."/>
            <person name="Priest M."/>
            <person name="Young S.K."/>
            <person name="Wortman J."/>
            <person name="Nusbaum C."/>
            <person name="Birren B."/>
        </authorList>
    </citation>
    <scope>NUCLEOTIDE SEQUENCE [LARGE SCALE GENOMIC DNA]</scope>
    <source>
        <strain evidence="4 5">CBS 650.93</strain>
    </source>
</reference>
<dbReference type="PANTHER" id="PTHR10366">
    <property type="entry name" value="NAD DEPENDENT EPIMERASE/DEHYDRATASE"/>
    <property type="match status" value="1"/>
</dbReference>
<dbReference type="GeneID" id="25294546"/>
<dbReference type="VEuPathDB" id="FungiDB:Z518_06475"/>
<comment type="similarity">
    <text evidence="2">Belongs to the NAD(P)-dependent epimerase/dehydratase family. Dihydroflavonol-4-reductase subfamily.</text>
</comment>
<organism evidence="4 5">
    <name type="scientific">Rhinocladiella mackenziei CBS 650.93</name>
    <dbReference type="NCBI Taxonomy" id="1442369"/>
    <lineage>
        <taxon>Eukaryota</taxon>
        <taxon>Fungi</taxon>
        <taxon>Dikarya</taxon>
        <taxon>Ascomycota</taxon>
        <taxon>Pezizomycotina</taxon>
        <taxon>Eurotiomycetes</taxon>
        <taxon>Chaetothyriomycetidae</taxon>
        <taxon>Chaetothyriales</taxon>
        <taxon>Herpotrichiellaceae</taxon>
        <taxon>Rhinocladiella</taxon>
    </lineage>
</organism>
<keyword evidence="1" id="KW-0560">Oxidoreductase</keyword>
<dbReference type="AlphaFoldDB" id="A0A0D2H5C0"/>
<dbReference type="PANTHER" id="PTHR10366:SF579">
    <property type="entry name" value="3-BETA HYDROXYSTEROID DEHYDROGENASE_ISOMERASE FAMILY PROTEIN (AFU_ORTHOLOGUE AFUA_3G02250)"/>
    <property type="match status" value="1"/>
</dbReference>
<dbReference type="HOGENOM" id="CLU_1050320_0_0_1"/>
<dbReference type="InterPro" id="IPR050425">
    <property type="entry name" value="NAD(P)_dehydrat-like"/>
</dbReference>
<evidence type="ECO:0000256" key="2">
    <source>
        <dbReference type="ARBA" id="ARBA00023445"/>
    </source>
</evidence>
<name>A0A0D2H5C0_9EURO</name>
<dbReference type="EMBL" id="KN847478">
    <property type="protein sequence ID" value="KIX05603.1"/>
    <property type="molecule type" value="Genomic_DNA"/>
</dbReference>
<proteinExistence type="inferred from homology"/>
<dbReference type="Gene3D" id="3.40.50.720">
    <property type="entry name" value="NAD(P)-binding Rossmann-like Domain"/>
    <property type="match status" value="1"/>
</dbReference>
<accession>A0A0D2H5C0</accession>
<sequence length="265" mass="28911">MNLGAGGRRSLGMPTLASTPTETVMGRQEHPAGEPAPDRNVDAEHNHFYNPEPPGYAVDLSNLFKLVTYNLVTSAVKGDYLVDKFSPLSKISFTVAEDIGADGAFDAVIHTASPFHNNVTDTRRDILDPAINGTLGILQAAKLHALSVHRVVLTSSVGAMINFKIHPAVYDGQAWNPIAFADAIKDFNLTYNASKRFAELAAWEFVRNEKSGFAFVFGPPLHDVRSLKELNTSNKRILMAFDGTFKKSVPSTSSWMCTRQGCKAI</sequence>
<dbReference type="GO" id="GO:0016616">
    <property type="term" value="F:oxidoreductase activity, acting on the CH-OH group of donors, NAD or NADP as acceptor"/>
    <property type="evidence" value="ECO:0007669"/>
    <property type="project" value="TreeGrafter"/>
</dbReference>
<dbReference type="SUPFAM" id="SSF51735">
    <property type="entry name" value="NAD(P)-binding Rossmann-fold domains"/>
    <property type="match status" value="1"/>
</dbReference>
<dbReference type="InterPro" id="IPR036291">
    <property type="entry name" value="NAD(P)-bd_dom_sf"/>
</dbReference>
<feature type="compositionally biased region" description="Basic and acidic residues" evidence="3">
    <location>
        <begin position="27"/>
        <end position="39"/>
    </location>
</feature>